<keyword evidence="1 11" id="KW-0479">Metal-binding</keyword>
<keyword evidence="16" id="KW-1185">Reference proteome</keyword>
<feature type="binding site" evidence="11">
    <location>
        <position position="475"/>
    </location>
    <ligand>
        <name>a divalent metal cation</name>
        <dbReference type="ChEBI" id="CHEBI:60240"/>
        <label>2</label>
    </ligand>
</feature>
<feature type="domain" description="Ribosomal protein eL8/eL30/eS12/Gadd45" evidence="14">
    <location>
        <begin position="103"/>
        <end position="154"/>
    </location>
</feature>
<dbReference type="PROSITE" id="PS01322">
    <property type="entry name" value="PHOSPHOTRIESTERASE_1"/>
    <property type="match status" value="1"/>
</dbReference>
<comment type="catalytic activity">
    <reaction evidence="4">
        <text>N-acetyl-L-leucine + H2O = L-leucine + acetate</text>
        <dbReference type="Rhea" id="RHEA:81115"/>
        <dbReference type="ChEBI" id="CHEBI:15377"/>
        <dbReference type="ChEBI" id="CHEBI:30089"/>
        <dbReference type="ChEBI" id="CHEBI:57427"/>
        <dbReference type="ChEBI" id="CHEBI:58270"/>
    </reaction>
    <physiologicalReaction direction="left-to-right" evidence="4">
        <dbReference type="Rhea" id="RHEA:81116"/>
    </physiologicalReaction>
</comment>
<evidence type="ECO:0000256" key="4">
    <source>
        <dbReference type="ARBA" id="ARBA00047923"/>
    </source>
</evidence>
<organism evidence="15 16">
    <name type="scientific">Eptatretus burgeri</name>
    <name type="common">Inshore hagfish</name>
    <dbReference type="NCBI Taxonomy" id="7764"/>
    <lineage>
        <taxon>Eukaryota</taxon>
        <taxon>Metazoa</taxon>
        <taxon>Chordata</taxon>
        <taxon>Craniata</taxon>
        <taxon>Vertebrata</taxon>
        <taxon>Cyclostomata</taxon>
        <taxon>Myxini</taxon>
        <taxon>Myxiniformes</taxon>
        <taxon>Myxinidae</taxon>
        <taxon>Eptatretinae</taxon>
        <taxon>Eptatretus</taxon>
    </lineage>
</organism>
<proteinExistence type="inferred from homology"/>
<comment type="catalytic activity">
    <reaction evidence="6">
        <text>N-acetyl-L-valine + H2O = L-valine + acetate</text>
        <dbReference type="Rhea" id="RHEA:81123"/>
        <dbReference type="ChEBI" id="CHEBI:15377"/>
        <dbReference type="ChEBI" id="CHEBI:30089"/>
        <dbReference type="ChEBI" id="CHEBI:57762"/>
        <dbReference type="ChEBI" id="CHEBI:133716"/>
    </reaction>
    <physiologicalReaction direction="left-to-right" evidence="6">
        <dbReference type="Rhea" id="RHEA:81124"/>
    </physiologicalReaction>
</comment>
<dbReference type="GeneTree" id="ENSGT00390000006960"/>
<evidence type="ECO:0000256" key="7">
    <source>
        <dbReference type="ARBA" id="ARBA00049044"/>
    </source>
</evidence>
<feature type="binding site" evidence="11">
    <location>
        <position position="543"/>
    </location>
    <ligand>
        <name>a divalent metal cation</name>
        <dbReference type="ChEBI" id="CHEBI:60240"/>
        <label>1</label>
    </ligand>
</feature>
<comment type="catalytic activity">
    <reaction evidence="5">
        <text>N-propanoyltaurine + H2O = propanoate + taurine</text>
        <dbReference type="Rhea" id="RHEA:81111"/>
        <dbReference type="ChEBI" id="CHEBI:15377"/>
        <dbReference type="ChEBI" id="CHEBI:17272"/>
        <dbReference type="ChEBI" id="CHEBI:231795"/>
        <dbReference type="ChEBI" id="CHEBI:507393"/>
    </reaction>
    <physiologicalReaction direction="left-to-right" evidence="5">
        <dbReference type="Rhea" id="RHEA:81112"/>
    </physiologicalReaction>
</comment>
<reference evidence="15" key="1">
    <citation type="submission" date="2025-05" db="UniProtKB">
        <authorList>
            <consortium name="Ensembl"/>
        </authorList>
    </citation>
    <scope>IDENTIFICATION</scope>
</reference>
<dbReference type="Pfam" id="PF01248">
    <property type="entry name" value="Ribosomal_L7Ae"/>
    <property type="match status" value="1"/>
</dbReference>
<evidence type="ECO:0000256" key="13">
    <source>
        <dbReference type="SAM" id="MobiDB-lite"/>
    </source>
</evidence>
<evidence type="ECO:0000313" key="16">
    <source>
        <dbReference type="Proteomes" id="UP000694388"/>
    </source>
</evidence>
<comment type="catalytic activity">
    <reaction evidence="7">
        <text>N-acetyltaurine + H2O = taurine + acetate</text>
        <dbReference type="Rhea" id="RHEA:81107"/>
        <dbReference type="ChEBI" id="CHEBI:15377"/>
        <dbReference type="ChEBI" id="CHEBI:30089"/>
        <dbReference type="ChEBI" id="CHEBI:133737"/>
        <dbReference type="ChEBI" id="CHEBI:507393"/>
    </reaction>
    <physiologicalReaction direction="left-to-right" evidence="7">
        <dbReference type="Rhea" id="RHEA:81108"/>
    </physiologicalReaction>
</comment>
<feature type="region of interest" description="Disordered" evidence="13">
    <location>
        <begin position="63"/>
        <end position="103"/>
    </location>
</feature>
<dbReference type="Gene3D" id="3.30.1330.30">
    <property type="match status" value="1"/>
</dbReference>
<evidence type="ECO:0000256" key="12">
    <source>
        <dbReference type="PROSITE-ProRule" id="PRU00679"/>
    </source>
</evidence>
<feature type="binding site" evidence="11">
    <location>
        <position position="446"/>
    </location>
    <ligand>
        <name>a divalent metal cation</name>
        <dbReference type="ChEBI" id="CHEBI:60240"/>
        <label>2</label>
    </ligand>
</feature>
<dbReference type="SUPFAM" id="SSF51556">
    <property type="entry name" value="Metallo-dependent hydrolases"/>
    <property type="match status" value="1"/>
</dbReference>
<feature type="binding site" evidence="11">
    <location>
        <position position="272"/>
    </location>
    <ligand>
        <name>a divalent metal cation</name>
        <dbReference type="ChEBI" id="CHEBI:60240"/>
        <label>1</label>
    </ligand>
</feature>
<evidence type="ECO:0000256" key="3">
    <source>
        <dbReference type="ARBA" id="ARBA00047442"/>
    </source>
</evidence>
<dbReference type="InterPro" id="IPR004038">
    <property type="entry name" value="Ribosomal_eL8/eL30/eS12/Gad45"/>
</dbReference>
<accession>A0A8C4NA38</accession>
<evidence type="ECO:0000313" key="15">
    <source>
        <dbReference type="Ensembl" id="ENSEBUP00000003705.1"/>
    </source>
</evidence>
<dbReference type="InterPro" id="IPR001559">
    <property type="entry name" value="Phosphotriesterase"/>
</dbReference>
<dbReference type="SUPFAM" id="SSF55315">
    <property type="entry name" value="L30e-like"/>
    <property type="match status" value="1"/>
</dbReference>
<dbReference type="InterPro" id="IPR017947">
    <property type="entry name" value="AryldialkylPase_Zn-BS"/>
</dbReference>
<evidence type="ECO:0000256" key="1">
    <source>
        <dbReference type="ARBA" id="ARBA00022723"/>
    </source>
</evidence>
<comment type="cofactor">
    <cofactor evidence="11">
        <name>a divalent metal cation</name>
        <dbReference type="ChEBI" id="CHEBI:60240"/>
    </cofactor>
    <text evidence="11">Binds 2 divalent metal cations per subunit.</text>
</comment>
<dbReference type="Pfam" id="PF02126">
    <property type="entry name" value="PTE"/>
    <property type="match status" value="1"/>
</dbReference>
<dbReference type="CDD" id="cd00530">
    <property type="entry name" value="PTE"/>
    <property type="match status" value="1"/>
</dbReference>
<evidence type="ECO:0000256" key="8">
    <source>
        <dbReference type="ARBA" id="ARBA00049742"/>
    </source>
</evidence>
<evidence type="ECO:0000259" key="14">
    <source>
        <dbReference type="Pfam" id="PF01248"/>
    </source>
</evidence>
<dbReference type="Gene3D" id="3.20.20.140">
    <property type="entry name" value="Metal-dependent hydrolases"/>
    <property type="match status" value="1"/>
</dbReference>
<evidence type="ECO:0000256" key="9">
    <source>
        <dbReference type="ARBA" id="ARBA00049821"/>
    </source>
</evidence>
<dbReference type="Ensembl" id="ENSEBUT00000004090.1">
    <property type="protein sequence ID" value="ENSEBUP00000003705.1"/>
    <property type="gene ID" value="ENSEBUG00000002676.1"/>
</dbReference>
<dbReference type="PROSITE" id="PS51347">
    <property type="entry name" value="PHOSPHOTRIESTERASE_2"/>
    <property type="match status" value="1"/>
</dbReference>
<feature type="region of interest" description="Disordered" evidence="13">
    <location>
        <begin position="211"/>
        <end position="248"/>
    </location>
</feature>
<evidence type="ECO:0000256" key="11">
    <source>
        <dbReference type="PIRSR" id="PIRSR601559-52"/>
    </source>
</evidence>
<dbReference type="Proteomes" id="UP000694388">
    <property type="component" value="Unplaced"/>
</dbReference>
<dbReference type="Ensembl" id="ENSEBUT00000004102.1">
    <property type="protein sequence ID" value="ENSEBUP00000003716.1"/>
    <property type="gene ID" value="ENSEBUG00000002676.1"/>
</dbReference>
<feature type="binding site" evidence="11">
    <location>
        <position position="414"/>
    </location>
    <ligand>
        <name>a divalent metal cation</name>
        <dbReference type="ChEBI" id="CHEBI:60240"/>
        <label>2</label>
    </ligand>
</feature>
<evidence type="ECO:0000256" key="5">
    <source>
        <dbReference type="ARBA" id="ARBA00048249"/>
    </source>
</evidence>
<evidence type="ECO:0000256" key="10">
    <source>
        <dbReference type="ARBA" id="ARBA00093204"/>
    </source>
</evidence>
<feature type="compositionally biased region" description="Acidic residues" evidence="13">
    <location>
        <begin position="80"/>
        <end position="92"/>
    </location>
</feature>
<name>A0A8C4NA38_EPTBU</name>
<keyword evidence="2" id="KW-0378">Hydrolase</keyword>
<dbReference type="InterPro" id="IPR029064">
    <property type="entry name" value="Ribosomal_eL30-like_sf"/>
</dbReference>
<comment type="catalytic activity">
    <reaction evidence="3">
        <text>N-acetyl-L-isoleucine + H2O = L-isoleucine + acetate</text>
        <dbReference type="Rhea" id="RHEA:81119"/>
        <dbReference type="ChEBI" id="CHEBI:15377"/>
        <dbReference type="ChEBI" id="CHEBI:30089"/>
        <dbReference type="ChEBI" id="CHEBI:58045"/>
        <dbReference type="ChEBI" id="CHEBI:133735"/>
    </reaction>
    <physiologicalReaction direction="left-to-right" evidence="3">
        <dbReference type="Rhea" id="RHEA:81120"/>
    </physiologicalReaction>
</comment>
<dbReference type="PANTHER" id="PTHR10819:SF3">
    <property type="entry name" value="PHOSPHOTRIESTERASE-RELATED PROTEIN"/>
    <property type="match status" value="1"/>
</dbReference>
<comment type="catalytic activity">
    <reaction evidence="10">
        <text>N-acetyl-L-methionine + H2O = L-methionine + acetate</text>
        <dbReference type="Rhea" id="RHEA:67440"/>
        <dbReference type="ChEBI" id="CHEBI:15377"/>
        <dbReference type="ChEBI" id="CHEBI:30089"/>
        <dbReference type="ChEBI" id="CHEBI:57844"/>
        <dbReference type="ChEBI" id="CHEBI:71670"/>
    </reaction>
    <physiologicalReaction direction="left-to-right" evidence="10">
        <dbReference type="Rhea" id="RHEA:67441"/>
    </physiologicalReaction>
</comment>
<evidence type="ECO:0000256" key="6">
    <source>
        <dbReference type="ARBA" id="ARBA00048664"/>
    </source>
</evidence>
<sequence>MASIGGRKALRRRVRVRFSLDEPFKAKWPKLSNSITEAVTDLLTTGLTEALLHRKRADPRQWLNRARSRKKDDAGTTTEAQDEDEDEDEDGEPSGWSSRTARSELAVGTNEVLRALERDSLGLVLMCASARFPIMSRHVLLLCVSRSVPAARLRGLGARTAAVLSLRSVLALGFRRDCVMFADTMQAITTLLPSLCVPWLLDPRAEGAASLEGSHEGLRPEGSGLQPTRVLRSIPNPSKANKKKMKKANKDMSVQTVLGAIAPDQLGITLPHEHIYMDASALRCPASIGEDRGEAPFDFCNLHWIQQHPFGHRSNLQLYKEVDTIKEELCSFRKAGGGTVVENSSIGLHRNVKALQQISLDSGVNVICGTGFYVDSFHSKETKSMSEEQLAEVMRRELEEGVDGTGIRCGIIGEIGCSWPITESEVRVLRAAATVQASLHCPIIVHPGRHHDAPFQIVRLLQESGADLHKTVMSHIDRTLFEKNQLLEFAKLGCYLEYDLFGLEILDYELNLNVDMPCDSERIRSIQMLLEEGLVDQLLMSHDIFSWHRLSRFGGHGYSHILQNIVPKMQRRGVPQAAIERMLIHNPRTWLTTCR</sequence>
<dbReference type="InterPro" id="IPR032466">
    <property type="entry name" value="Metal_Hydrolase"/>
</dbReference>
<dbReference type="GO" id="GO:0016788">
    <property type="term" value="F:hydrolase activity, acting on ester bonds"/>
    <property type="evidence" value="ECO:0007669"/>
    <property type="project" value="InterPro"/>
</dbReference>
<dbReference type="PANTHER" id="PTHR10819">
    <property type="entry name" value="PHOSPHOTRIESTERASE-RELATED"/>
    <property type="match status" value="1"/>
</dbReference>
<feature type="binding site" evidence="11">
    <location>
        <position position="274"/>
    </location>
    <ligand>
        <name>a divalent metal cation</name>
        <dbReference type="ChEBI" id="CHEBI:60240"/>
        <label>1</label>
    </ligand>
</feature>
<feature type="binding site" evidence="11">
    <location>
        <position position="414"/>
    </location>
    <ligand>
        <name>a divalent metal cation</name>
        <dbReference type="ChEBI" id="CHEBI:60240"/>
        <label>1</label>
    </ligand>
</feature>
<evidence type="ECO:0000256" key="2">
    <source>
        <dbReference type="ARBA" id="ARBA00022801"/>
    </source>
</evidence>
<dbReference type="AlphaFoldDB" id="A0A8C4NA38"/>
<dbReference type="GO" id="GO:0008270">
    <property type="term" value="F:zinc ion binding"/>
    <property type="evidence" value="ECO:0007669"/>
    <property type="project" value="InterPro"/>
</dbReference>
<protein>
    <recommendedName>
        <fullName evidence="8">N-acetyltaurine hydrolase</fullName>
    </recommendedName>
    <alternativeName>
        <fullName evidence="9">Phosphotriesterase-related protein</fullName>
    </alternativeName>
</protein>
<comment type="similarity">
    <text evidence="12">Belongs to the metallo-dependent hydrolases superfamily. Phosphotriesterase family.</text>
</comment>
<comment type="caution">
    <text evidence="12">Lacks conserved residue(s) required for the propagation of feature annotation.</text>
</comment>